<dbReference type="SUPFAM" id="SSF51294">
    <property type="entry name" value="Hedgehog/intein (Hint) domain"/>
    <property type="match status" value="1"/>
</dbReference>
<gene>
    <name evidence="3" type="ORF">GS660_17965</name>
</gene>
<reference evidence="3 4" key="1">
    <citation type="submission" date="2020-01" db="EMBL/GenBank/DDBJ databases">
        <title>Frigidibacter albus SP32T (=CGMCC 1.13995T).</title>
        <authorList>
            <person name="Liao X."/>
        </authorList>
    </citation>
    <scope>NUCLEOTIDE SEQUENCE [LARGE SCALE GENOMIC DNA]</scope>
    <source>
        <strain evidence="3 4">SP32</strain>
    </source>
</reference>
<dbReference type="InterPro" id="IPR049804">
    <property type="entry name" value="Choice_anch_L"/>
</dbReference>
<keyword evidence="4" id="KW-1185">Reference proteome</keyword>
<dbReference type="InterPro" id="IPR028992">
    <property type="entry name" value="Hedgehog/Intein_dom"/>
</dbReference>
<feature type="domain" description="Hedgehog/Intein (Hint)" evidence="2">
    <location>
        <begin position="335"/>
        <end position="472"/>
    </location>
</feature>
<dbReference type="Pfam" id="PF17963">
    <property type="entry name" value="Big_9"/>
    <property type="match status" value="1"/>
</dbReference>
<proteinExistence type="predicted"/>
<dbReference type="Pfam" id="PF13403">
    <property type="entry name" value="Hint_2"/>
    <property type="match status" value="1"/>
</dbReference>
<comment type="caution">
    <text evidence="3">The sequence shown here is derived from an EMBL/GenBank/DDBJ whole genome shotgun (WGS) entry which is preliminary data.</text>
</comment>
<dbReference type="AlphaFoldDB" id="A0A6L8VL85"/>
<accession>A0A6L8VL85</accession>
<organism evidence="3 4">
    <name type="scientific">Frigidibacter albus</name>
    <dbReference type="NCBI Taxonomy" id="1465486"/>
    <lineage>
        <taxon>Bacteria</taxon>
        <taxon>Pseudomonadati</taxon>
        <taxon>Pseudomonadota</taxon>
        <taxon>Alphaproteobacteria</taxon>
        <taxon>Rhodobacterales</taxon>
        <taxon>Paracoccaceae</taxon>
        <taxon>Frigidibacter</taxon>
    </lineage>
</organism>
<dbReference type="OrthoDB" id="6305173at2"/>
<dbReference type="GO" id="GO:0016740">
    <property type="term" value="F:transferase activity"/>
    <property type="evidence" value="ECO:0007669"/>
    <property type="project" value="UniProtKB-KW"/>
</dbReference>
<feature type="compositionally biased region" description="Polar residues" evidence="1">
    <location>
        <begin position="71"/>
        <end position="92"/>
    </location>
</feature>
<keyword evidence="3" id="KW-0808">Transferase</keyword>
<feature type="region of interest" description="Disordered" evidence="1">
    <location>
        <begin position="38"/>
        <end position="92"/>
    </location>
</feature>
<evidence type="ECO:0000313" key="4">
    <source>
        <dbReference type="Proteomes" id="UP000477083"/>
    </source>
</evidence>
<dbReference type="NCBIfam" id="NF038133">
    <property type="entry name" value="choice_anch_L"/>
    <property type="match status" value="1"/>
</dbReference>
<dbReference type="EMBL" id="WWNR01000014">
    <property type="protein sequence ID" value="MZQ90983.1"/>
    <property type="molecule type" value="Genomic_DNA"/>
</dbReference>
<sequence>MATGSELSYNTNASATQMANTIMGDGVTVVGASYSGDKASSGTYSRGDSRSPEATPSDTGVILSTGHVVDFTQSSGDPNRSSSTSTDTRGIDNNAQFNALAGTNTYDAAMLDVDFIPTGDTMTMTFTFASEEYPEYVDSIYNDMVGVWVNGVPVEAGFGNGDISVTNINAGTAPNLFIGNTNDAYNTEMDGFTVTMTLTFPVIPGQVNSIRIGIADVADSQYDSAVLIAADSLQTTLIAADDAGSVFADHATTLDVLDNDINTAGGVLKVTHINGVAVVPGQTITLPSGDQVKLNADMTLTFTADDDAGEVAFTYTISNGLGKSDIGLITIDTIPCFVAGTMILTPQGEVAVEALQPGDMVCTKDNGPQPLRWIGRRSVAAEGAFAPIRITAGTFGDHRTLTVSPLHRILIRDRRAELLFGEAEVLVAARDLVDDARVRAMPGGSVEYVHLLFDQHQVVFSEGLPTESFLPGPQLERSFEAEIVAEICTLFPELDPATGGGYSAAARRTLRRFEARLLQPLPAAA</sequence>
<dbReference type="InterPro" id="IPR036844">
    <property type="entry name" value="Hint_dom_sf"/>
</dbReference>
<dbReference type="RefSeq" id="WP_161348366.1">
    <property type="nucleotide sequence ID" value="NZ_BMGW01000014.1"/>
</dbReference>
<protein>
    <submittedName>
        <fullName evidence="3">2,3,4,5-tetrahydropyridine-2,6-carboxylate N-succinyltransferase</fullName>
    </submittedName>
</protein>
<evidence type="ECO:0000313" key="3">
    <source>
        <dbReference type="EMBL" id="MZQ90983.1"/>
    </source>
</evidence>
<name>A0A6L8VL85_9RHOB</name>
<dbReference type="Proteomes" id="UP000477083">
    <property type="component" value="Unassembled WGS sequence"/>
</dbReference>
<evidence type="ECO:0000256" key="1">
    <source>
        <dbReference type="SAM" id="MobiDB-lite"/>
    </source>
</evidence>
<dbReference type="Gene3D" id="2.170.16.10">
    <property type="entry name" value="Hedgehog/Intein (Hint) domain"/>
    <property type="match status" value="1"/>
</dbReference>
<feature type="compositionally biased region" description="Polar residues" evidence="1">
    <location>
        <begin position="38"/>
        <end position="58"/>
    </location>
</feature>
<evidence type="ECO:0000259" key="2">
    <source>
        <dbReference type="Pfam" id="PF13403"/>
    </source>
</evidence>